<evidence type="ECO:0000256" key="1">
    <source>
        <dbReference type="SAM" id="Phobius"/>
    </source>
</evidence>
<accession>A0ABX3KXP6</accession>
<keyword evidence="1" id="KW-1133">Transmembrane helix</keyword>
<reference evidence="2 3" key="1">
    <citation type="submission" date="2016-10" db="EMBL/GenBank/DDBJ databases">
        <title>Rodentibacter gen. nov. and new species.</title>
        <authorList>
            <person name="Christensen H."/>
        </authorList>
    </citation>
    <scope>NUCLEOTIDE SEQUENCE [LARGE SCALE GENOMIC DNA]</scope>
    <source>
        <strain evidence="2 3">1998236014</strain>
    </source>
</reference>
<dbReference type="InterPro" id="IPR011846">
    <property type="entry name" value="Cyd_oper_YbgE"/>
</dbReference>
<organism evidence="2 3">
    <name type="scientific">Rodentibacter caecimuris</name>
    <dbReference type="NCBI Taxonomy" id="1796644"/>
    <lineage>
        <taxon>Bacteria</taxon>
        <taxon>Pseudomonadati</taxon>
        <taxon>Pseudomonadota</taxon>
        <taxon>Gammaproteobacteria</taxon>
        <taxon>Pasteurellales</taxon>
        <taxon>Pasteurellaceae</taxon>
        <taxon>Rodentibacter</taxon>
    </lineage>
</organism>
<proteinExistence type="predicted"/>
<keyword evidence="1" id="KW-0472">Membrane</keyword>
<feature type="transmembrane region" description="Helical" evidence="1">
    <location>
        <begin position="12"/>
        <end position="33"/>
    </location>
</feature>
<evidence type="ECO:0000313" key="3">
    <source>
        <dbReference type="Proteomes" id="UP000188820"/>
    </source>
</evidence>
<feature type="transmembrane region" description="Helical" evidence="1">
    <location>
        <begin position="45"/>
        <end position="63"/>
    </location>
</feature>
<dbReference type="NCBIfam" id="TIGR02112">
    <property type="entry name" value="cyd_oper_ybgE"/>
    <property type="match status" value="1"/>
</dbReference>
<dbReference type="RefSeq" id="WP_077463496.1">
    <property type="nucleotide sequence ID" value="NZ_MLAA01000028.1"/>
</dbReference>
<dbReference type="EMBL" id="MLAA01000028">
    <property type="protein sequence ID" value="OOF69419.1"/>
    <property type="molecule type" value="Genomic_DNA"/>
</dbReference>
<keyword evidence="1" id="KW-0812">Transmembrane</keyword>
<protein>
    <submittedName>
        <fullName evidence="2">Cyd operon protein YbgE</fullName>
    </submittedName>
</protein>
<evidence type="ECO:0000313" key="2">
    <source>
        <dbReference type="EMBL" id="OOF69419.1"/>
    </source>
</evidence>
<feature type="transmembrane region" description="Helical" evidence="1">
    <location>
        <begin position="70"/>
        <end position="90"/>
    </location>
</feature>
<name>A0ABX3KXP6_9PAST</name>
<sequence length="94" mass="10894">MINSLYLFINKGSFRTLSFILALGLTIAFFFNLDDFSTALRSAPFIWVFTVLWGVVTLWIHGIGFEIRHIVWRVIFFPYIGYITALSATINHFL</sequence>
<dbReference type="Pfam" id="PF09600">
    <property type="entry name" value="Cyd_oper_YbgE"/>
    <property type="match status" value="1"/>
</dbReference>
<keyword evidence="3" id="KW-1185">Reference proteome</keyword>
<comment type="caution">
    <text evidence="2">The sequence shown here is derived from an EMBL/GenBank/DDBJ whole genome shotgun (WGS) entry which is preliminary data.</text>
</comment>
<dbReference type="Proteomes" id="UP000188820">
    <property type="component" value="Unassembled WGS sequence"/>
</dbReference>
<gene>
    <name evidence="2" type="ORF">BKG89_07000</name>
</gene>